<reference evidence="1 2" key="1">
    <citation type="submission" date="2022-12" db="EMBL/GenBank/DDBJ databases">
        <title>Two new species, Stenotrophomonas aracearum and Stenotrophomonas oahuensis, isolated from Anthurium (Araceae family) in Hawaii.</title>
        <authorList>
            <person name="Chunag S.C."/>
            <person name="Dobhal S."/>
            <person name="Alvarez A."/>
            <person name="Arif M."/>
        </authorList>
    </citation>
    <scope>NUCLEOTIDE SEQUENCE [LARGE SCALE GENOMIC DNA]</scope>
    <source>
        <strain evidence="1 2">A5588</strain>
    </source>
</reference>
<evidence type="ECO:0000313" key="2">
    <source>
        <dbReference type="Proteomes" id="UP001305421"/>
    </source>
</evidence>
<dbReference type="Proteomes" id="UP001305421">
    <property type="component" value="Chromosome"/>
</dbReference>
<sequence length="294" mass="32589">MCKEDIYSKIPLGLARSALFGTSMTSKSERVEIHLEDTSLAVQKLRATKVSYTGPVLNQHHSLLWQSIISAYVEQKTDTVEISGNELLRRMGNKSTCSQMHSRLIKMLRDLRSGEISYQTATHDYMGGLVSGVKIARVNVGTRVRKGNITITINKELSKLFDDEVLVNDLTRKVALGNNQLALWLHDFIATHKVVPPISLLELKRLARSGFELKKFKFEVKRALVVLSAPECGLVTGFSINKHNVLSVSKSRTNVVILDQFRAAKASGDASASSEKKGSVLARQQRAMRAKVAL</sequence>
<evidence type="ECO:0000313" key="1">
    <source>
        <dbReference type="EMBL" id="WNH47328.1"/>
    </source>
</evidence>
<dbReference type="EMBL" id="CP115543">
    <property type="protein sequence ID" value="WNH47328.1"/>
    <property type="molecule type" value="Genomic_DNA"/>
</dbReference>
<name>A0ABY9Y9G1_9GAMM</name>
<protein>
    <submittedName>
        <fullName evidence="1">Uncharacterized protein</fullName>
    </submittedName>
</protein>
<keyword evidence="2" id="KW-1185">Reference proteome</keyword>
<organism evidence="1 2">
    <name type="scientific">Stenotrophomonas aracearum</name>
    <dbReference type="NCBI Taxonomy" id="3003272"/>
    <lineage>
        <taxon>Bacteria</taxon>
        <taxon>Pseudomonadati</taxon>
        <taxon>Pseudomonadota</taxon>
        <taxon>Gammaproteobacteria</taxon>
        <taxon>Lysobacterales</taxon>
        <taxon>Lysobacteraceae</taxon>
        <taxon>Stenotrophomonas</taxon>
    </lineage>
</organism>
<dbReference type="RefSeq" id="WP_311182106.1">
    <property type="nucleotide sequence ID" value="NZ_CP115543.1"/>
</dbReference>
<accession>A0ABY9Y9G1</accession>
<gene>
    <name evidence="1" type="ORF">PDM28_11510</name>
</gene>
<proteinExistence type="predicted"/>